<evidence type="ECO:0000256" key="1">
    <source>
        <dbReference type="SAM" id="MobiDB-lite"/>
    </source>
</evidence>
<dbReference type="Proteomes" id="UP000661894">
    <property type="component" value="Unassembled WGS sequence"/>
</dbReference>
<sequence>MKTTTVRTQGSWKVYLSSTGKQRRTYKPDESDDFFVIDGGVSIYLIPYAAVGGLQAIHLKAYEEYRLPPFVGPNLGATSRSAAGRKEPRKDSARGRGGA</sequence>
<proteinExistence type="predicted"/>
<gene>
    <name evidence="2" type="ORF">H9624_03195</name>
</gene>
<protein>
    <submittedName>
        <fullName evidence="2">Uncharacterized protein</fullName>
    </submittedName>
</protein>
<organism evidence="2 3">
    <name type="scientific">Oceanitalea stevensii</name>
    <dbReference type="NCBI Taxonomy" id="2763072"/>
    <lineage>
        <taxon>Bacteria</taxon>
        <taxon>Bacillati</taxon>
        <taxon>Actinomycetota</taxon>
        <taxon>Actinomycetes</taxon>
        <taxon>Micrococcales</taxon>
        <taxon>Bogoriellaceae</taxon>
        <taxon>Georgenia</taxon>
    </lineage>
</organism>
<keyword evidence="3" id="KW-1185">Reference proteome</keyword>
<evidence type="ECO:0000313" key="3">
    <source>
        <dbReference type="Proteomes" id="UP000661894"/>
    </source>
</evidence>
<reference evidence="2 3" key="1">
    <citation type="submission" date="2020-08" db="EMBL/GenBank/DDBJ databases">
        <title>A Genomic Blueprint of the Chicken Gut Microbiome.</title>
        <authorList>
            <person name="Gilroy R."/>
            <person name="Ravi A."/>
            <person name="Getino M."/>
            <person name="Pursley I."/>
            <person name="Horton D.L."/>
            <person name="Alikhan N.-F."/>
            <person name="Baker D."/>
            <person name="Gharbi K."/>
            <person name="Hall N."/>
            <person name="Watson M."/>
            <person name="Adriaenssens E.M."/>
            <person name="Foster-Nyarko E."/>
            <person name="Jarju S."/>
            <person name="Secka A."/>
            <person name="Antonio M."/>
            <person name="Oren A."/>
            <person name="Chaudhuri R."/>
            <person name="La Ragione R.M."/>
            <person name="Hildebrand F."/>
            <person name="Pallen M.J."/>
        </authorList>
    </citation>
    <scope>NUCLEOTIDE SEQUENCE [LARGE SCALE GENOMIC DNA]</scope>
    <source>
        <strain evidence="2 3">Sa1BUA1</strain>
    </source>
</reference>
<comment type="caution">
    <text evidence="2">The sequence shown here is derived from an EMBL/GenBank/DDBJ whole genome shotgun (WGS) entry which is preliminary data.</text>
</comment>
<feature type="compositionally biased region" description="Basic and acidic residues" evidence="1">
    <location>
        <begin position="84"/>
        <end position="99"/>
    </location>
</feature>
<accession>A0ABR8YZ25</accession>
<feature type="region of interest" description="Disordered" evidence="1">
    <location>
        <begin position="75"/>
        <end position="99"/>
    </location>
</feature>
<dbReference type="EMBL" id="JACSPO010000001">
    <property type="protein sequence ID" value="MBD8061327.1"/>
    <property type="molecule type" value="Genomic_DNA"/>
</dbReference>
<name>A0ABR8YZ25_9MICO</name>
<evidence type="ECO:0000313" key="2">
    <source>
        <dbReference type="EMBL" id="MBD8061327.1"/>
    </source>
</evidence>